<dbReference type="Proteomes" id="UP001174932">
    <property type="component" value="Unassembled WGS sequence"/>
</dbReference>
<comment type="caution">
    <text evidence="1">The sequence shown here is derived from an EMBL/GenBank/DDBJ whole genome shotgun (WGS) entry which is preliminary data.</text>
</comment>
<accession>A0ABT8YTN1</accession>
<reference evidence="1" key="1">
    <citation type="journal article" date="2015" name="Int. J. Syst. Evol. Microbiol.">
        <title>Rhizobium alvei sp. nov., isolated from a freshwater river.</title>
        <authorList>
            <person name="Sheu S.Y."/>
            <person name="Huang H.W."/>
            <person name="Young C.C."/>
            <person name="Chen W.M."/>
        </authorList>
    </citation>
    <scope>NUCLEOTIDE SEQUENCE</scope>
    <source>
        <strain evidence="1">TNR-22</strain>
    </source>
</reference>
<gene>
    <name evidence="1" type="ORF">Q4481_24520</name>
</gene>
<sequence>MEEDILLGKEFGRALTQKLAPAESEFYDELVDAYSRPASSKRDHALAFGGSGDGPVIAVVLANVGAIVIRELWRLAQPAIAQLAEEAVAGVKENLSVKLRAWIDERFRSKPPIALSDNQVTTVVDAAKTRAKELGCDDAVVAEIGETIKEAISSPT</sequence>
<protein>
    <submittedName>
        <fullName evidence="1">Uncharacterized protein</fullName>
    </submittedName>
</protein>
<evidence type="ECO:0000313" key="1">
    <source>
        <dbReference type="EMBL" id="MDO6967123.1"/>
    </source>
</evidence>
<evidence type="ECO:0000313" key="2">
    <source>
        <dbReference type="Proteomes" id="UP001174932"/>
    </source>
</evidence>
<name>A0ABT8YTN1_9HYPH</name>
<dbReference type="RefSeq" id="WP_304379053.1">
    <property type="nucleotide sequence ID" value="NZ_JAUOZU010000033.1"/>
</dbReference>
<organism evidence="1 2">
    <name type="scientific">Rhizobium alvei</name>
    <dbReference type="NCBI Taxonomy" id="1132659"/>
    <lineage>
        <taxon>Bacteria</taxon>
        <taxon>Pseudomonadati</taxon>
        <taxon>Pseudomonadota</taxon>
        <taxon>Alphaproteobacteria</taxon>
        <taxon>Hyphomicrobiales</taxon>
        <taxon>Rhizobiaceae</taxon>
        <taxon>Rhizobium/Agrobacterium group</taxon>
        <taxon>Rhizobium</taxon>
    </lineage>
</organism>
<dbReference type="EMBL" id="JAUOZU010000033">
    <property type="protein sequence ID" value="MDO6967123.1"/>
    <property type="molecule type" value="Genomic_DNA"/>
</dbReference>
<proteinExistence type="predicted"/>
<keyword evidence="2" id="KW-1185">Reference proteome</keyword>
<reference evidence="1" key="2">
    <citation type="submission" date="2023-07" db="EMBL/GenBank/DDBJ databases">
        <authorList>
            <person name="Shen H."/>
        </authorList>
    </citation>
    <scope>NUCLEOTIDE SEQUENCE</scope>
    <source>
        <strain evidence="1">TNR-22</strain>
    </source>
</reference>